<evidence type="ECO:0000313" key="9">
    <source>
        <dbReference type="EMBL" id="KAE9324142.1"/>
    </source>
</evidence>
<comment type="caution">
    <text evidence="2">The sequence shown here is derived from an EMBL/GenBank/DDBJ whole genome shotgun (WGS) entry which is preliminary data.</text>
</comment>
<dbReference type="Proteomes" id="UP000429523">
    <property type="component" value="Unassembled WGS sequence"/>
</dbReference>
<evidence type="ECO:0000313" key="10">
    <source>
        <dbReference type="EMBL" id="KAE9345296.1"/>
    </source>
</evidence>
<reference evidence="17 18" key="1">
    <citation type="submission" date="2018-09" db="EMBL/GenBank/DDBJ databases">
        <title>Genomic investigation of the strawberry pathogen Phytophthora fragariae indicates pathogenicity is determined by transcriptional variation in three key races.</title>
        <authorList>
            <person name="Adams T.M."/>
            <person name="Armitage A.D."/>
            <person name="Sobczyk M.K."/>
            <person name="Bates H.J."/>
            <person name="Dunwell J.M."/>
            <person name="Nellist C.F."/>
            <person name="Harrison R.J."/>
        </authorList>
    </citation>
    <scope>NUCLEOTIDE SEQUENCE [LARGE SCALE GENOMIC DNA]</scope>
    <source>
        <strain evidence="9 13">A4</strain>
        <strain evidence="8 14">BC-1</strain>
        <strain evidence="7 18">BC-23</strain>
        <strain evidence="6 12">NOV-27</strain>
        <strain evidence="5 15">NOV-5</strain>
        <strain evidence="4 16">NOV-71</strain>
        <strain evidence="10 19">NOV-77</strain>
        <strain evidence="1 11">NOV-9</strain>
        <strain evidence="3 20">ONT-3</strain>
        <strain evidence="2 17">SCRP245</strain>
    </source>
</reference>
<dbReference type="EMBL" id="QXGC01000109">
    <property type="protein sequence ID" value="KAE9249329.1"/>
    <property type="molecule type" value="Genomic_DNA"/>
</dbReference>
<evidence type="ECO:0000313" key="14">
    <source>
        <dbReference type="Proteomes" id="UP000440367"/>
    </source>
</evidence>
<dbReference type="Proteomes" id="UP000460718">
    <property type="component" value="Unassembled WGS sequence"/>
</dbReference>
<dbReference type="Proteomes" id="UP000486351">
    <property type="component" value="Unassembled WGS sequence"/>
</dbReference>
<evidence type="ECO:0000313" key="8">
    <source>
        <dbReference type="EMBL" id="KAE9250721.1"/>
    </source>
</evidence>
<evidence type="ECO:0000313" key="17">
    <source>
        <dbReference type="Proteomes" id="UP000460718"/>
    </source>
</evidence>
<evidence type="ECO:0000313" key="16">
    <source>
        <dbReference type="Proteomes" id="UP000441208"/>
    </source>
</evidence>
<dbReference type="EMBL" id="QXFW01000474">
    <property type="protein sequence ID" value="KAE9011143.1"/>
    <property type="molecule type" value="Genomic_DNA"/>
</dbReference>
<dbReference type="EMBL" id="QXGE01000114">
    <property type="protein sequence ID" value="KAE9324142.1"/>
    <property type="molecule type" value="Genomic_DNA"/>
</dbReference>
<protein>
    <submittedName>
        <fullName evidence="2">Uncharacterized protein</fullName>
    </submittedName>
</protein>
<dbReference type="EMBL" id="QXGB01000038">
    <property type="protein sequence ID" value="KAE9235273.1"/>
    <property type="molecule type" value="Genomic_DNA"/>
</dbReference>
<evidence type="ECO:0000313" key="13">
    <source>
        <dbReference type="Proteomes" id="UP000437068"/>
    </source>
</evidence>
<evidence type="ECO:0000313" key="7">
    <source>
        <dbReference type="EMBL" id="KAE9249329.1"/>
    </source>
</evidence>
<dbReference type="Proteomes" id="UP000440732">
    <property type="component" value="Unassembled WGS sequence"/>
</dbReference>
<accession>A0A6A3L609</accession>
<dbReference type="EMBL" id="QXFY01000406">
    <property type="protein sequence ID" value="KAE9345296.1"/>
    <property type="molecule type" value="Genomic_DNA"/>
</dbReference>
<dbReference type="Proteomes" id="UP000437068">
    <property type="component" value="Unassembled WGS sequence"/>
</dbReference>
<evidence type="ECO:0000313" key="18">
    <source>
        <dbReference type="Proteomes" id="UP000476176"/>
    </source>
</evidence>
<evidence type="ECO:0000313" key="5">
    <source>
        <dbReference type="EMBL" id="KAE9152293.1"/>
    </source>
</evidence>
<evidence type="ECO:0000313" key="4">
    <source>
        <dbReference type="EMBL" id="KAE9131502.1"/>
    </source>
</evidence>
<gene>
    <name evidence="9" type="ORF">PF001_g3575</name>
    <name evidence="8" type="ORF">PF002_g4633</name>
    <name evidence="7" type="ORF">PF004_g3445</name>
    <name evidence="6" type="ORF">PF005_g1547</name>
    <name evidence="5" type="ORF">PF006_g3487</name>
    <name evidence="4" type="ORF">PF007_g4111</name>
    <name evidence="10" type="ORF">PF008_g8819</name>
    <name evidence="1" type="ORF">PF009_g4382</name>
    <name evidence="3" type="ORF">PF010_g3499</name>
    <name evidence="2" type="ORF">PF011_g9501</name>
</gene>
<evidence type="ECO:0000313" key="20">
    <source>
        <dbReference type="Proteomes" id="UP000488956"/>
    </source>
</evidence>
<evidence type="ECO:0000313" key="11">
    <source>
        <dbReference type="Proteomes" id="UP000429523"/>
    </source>
</evidence>
<evidence type="ECO:0000313" key="3">
    <source>
        <dbReference type="EMBL" id="KAE9131415.1"/>
    </source>
</evidence>
<dbReference type="EMBL" id="QXGF01000137">
    <property type="protein sequence ID" value="KAE8945970.1"/>
    <property type="molecule type" value="Genomic_DNA"/>
</dbReference>
<dbReference type="EMBL" id="QXGA01000112">
    <property type="protein sequence ID" value="KAE9152293.1"/>
    <property type="molecule type" value="Genomic_DNA"/>
</dbReference>
<sequence>MSWSSATLNLTRRLILWAMGPSSNLASSRSCSSQSWVRKDACASKSAQRL</sequence>
<dbReference type="Proteomes" id="UP000440367">
    <property type="component" value="Unassembled WGS sequence"/>
</dbReference>
<dbReference type="Proteomes" id="UP000488956">
    <property type="component" value="Unassembled WGS sequence"/>
</dbReference>
<dbReference type="EMBL" id="QXFX01000110">
    <property type="protein sequence ID" value="KAE9131415.1"/>
    <property type="molecule type" value="Genomic_DNA"/>
</dbReference>
<dbReference type="AlphaFoldDB" id="A0A6A3L609"/>
<evidence type="ECO:0000313" key="2">
    <source>
        <dbReference type="EMBL" id="KAE9011143.1"/>
    </source>
</evidence>
<evidence type="ECO:0000313" key="6">
    <source>
        <dbReference type="EMBL" id="KAE9235273.1"/>
    </source>
</evidence>
<keyword evidence="12" id="KW-1185">Reference proteome</keyword>
<dbReference type="EMBL" id="QXGD01000145">
    <property type="protein sequence ID" value="KAE9250721.1"/>
    <property type="molecule type" value="Genomic_DNA"/>
</dbReference>
<organism evidence="2 17">
    <name type="scientific">Phytophthora fragariae</name>
    <dbReference type="NCBI Taxonomy" id="53985"/>
    <lineage>
        <taxon>Eukaryota</taxon>
        <taxon>Sar</taxon>
        <taxon>Stramenopiles</taxon>
        <taxon>Oomycota</taxon>
        <taxon>Peronosporomycetes</taxon>
        <taxon>Peronosporales</taxon>
        <taxon>Peronosporaceae</taxon>
        <taxon>Phytophthora</taxon>
    </lineage>
</organism>
<evidence type="ECO:0000313" key="19">
    <source>
        <dbReference type="Proteomes" id="UP000486351"/>
    </source>
</evidence>
<proteinExistence type="predicted"/>
<evidence type="ECO:0000313" key="1">
    <source>
        <dbReference type="EMBL" id="KAE8945970.1"/>
    </source>
</evidence>
<evidence type="ECO:0000313" key="12">
    <source>
        <dbReference type="Proteomes" id="UP000433483"/>
    </source>
</evidence>
<dbReference type="Proteomes" id="UP000476176">
    <property type="component" value="Unassembled WGS sequence"/>
</dbReference>
<evidence type="ECO:0000313" key="15">
    <source>
        <dbReference type="Proteomes" id="UP000440732"/>
    </source>
</evidence>
<name>A0A6A3L609_9STRA</name>
<dbReference type="Proteomes" id="UP000433483">
    <property type="component" value="Unassembled WGS sequence"/>
</dbReference>
<dbReference type="EMBL" id="QXFZ01000128">
    <property type="protein sequence ID" value="KAE9131502.1"/>
    <property type="molecule type" value="Genomic_DNA"/>
</dbReference>
<dbReference type="Proteomes" id="UP000441208">
    <property type="component" value="Unassembled WGS sequence"/>
</dbReference>